<keyword evidence="1" id="KW-0472">Membrane</keyword>
<dbReference type="EMBL" id="JAPXFL010000008">
    <property type="protein sequence ID" value="KAK9502673.1"/>
    <property type="molecule type" value="Genomic_DNA"/>
</dbReference>
<evidence type="ECO:0000313" key="3">
    <source>
        <dbReference type="EMBL" id="KAK9502673.1"/>
    </source>
</evidence>
<dbReference type="Pfam" id="PF00646">
    <property type="entry name" value="F-box"/>
    <property type="match status" value="1"/>
</dbReference>
<organism evidence="3 4">
    <name type="scientific">Rhynocoris fuscipes</name>
    <dbReference type="NCBI Taxonomy" id="488301"/>
    <lineage>
        <taxon>Eukaryota</taxon>
        <taxon>Metazoa</taxon>
        <taxon>Ecdysozoa</taxon>
        <taxon>Arthropoda</taxon>
        <taxon>Hexapoda</taxon>
        <taxon>Insecta</taxon>
        <taxon>Pterygota</taxon>
        <taxon>Neoptera</taxon>
        <taxon>Paraneoptera</taxon>
        <taxon>Hemiptera</taxon>
        <taxon>Heteroptera</taxon>
        <taxon>Panheteroptera</taxon>
        <taxon>Cimicomorpha</taxon>
        <taxon>Reduviidae</taxon>
        <taxon>Harpactorinae</taxon>
        <taxon>Harpactorini</taxon>
        <taxon>Rhynocoris</taxon>
    </lineage>
</organism>
<comment type="caution">
    <text evidence="3">The sequence shown here is derived from an EMBL/GenBank/DDBJ whole genome shotgun (WGS) entry which is preliminary data.</text>
</comment>
<dbReference type="InterPro" id="IPR036047">
    <property type="entry name" value="F-box-like_dom_sf"/>
</dbReference>
<dbReference type="Gene3D" id="1.20.1280.50">
    <property type="match status" value="1"/>
</dbReference>
<dbReference type="EMBL" id="JAPXFL010000008">
    <property type="protein sequence ID" value="KAK9502672.1"/>
    <property type="molecule type" value="Genomic_DNA"/>
</dbReference>
<accession>A0AAW1CXY6</accession>
<dbReference type="SUPFAM" id="SSF81383">
    <property type="entry name" value="F-box domain"/>
    <property type="match status" value="1"/>
</dbReference>
<evidence type="ECO:0000256" key="1">
    <source>
        <dbReference type="SAM" id="Phobius"/>
    </source>
</evidence>
<proteinExistence type="predicted"/>
<reference evidence="3 4" key="1">
    <citation type="submission" date="2022-12" db="EMBL/GenBank/DDBJ databases">
        <title>Chromosome-level genome assembly of true bugs.</title>
        <authorList>
            <person name="Ma L."/>
            <person name="Li H."/>
        </authorList>
    </citation>
    <scope>NUCLEOTIDE SEQUENCE [LARGE SCALE GENOMIC DNA]</scope>
    <source>
        <strain evidence="3">Lab_2022b</strain>
    </source>
</reference>
<evidence type="ECO:0000259" key="2">
    <source>
        <dbReference type="PROSITE" id="PS50181"/>
    </source>
</evidence>
<keyword evidence="1" id="KW-0812">Transmembrane</keyword>
<protein>
    <recommendedName>
        <fullName evidence="2">F-box domain-containing protein</fullName>
    </recommendedName>
</protein>
<feature type="transmembrane region" description="Helical" evidence="1">
    <location>
        <begin position="333"/>
        <end position="359"/>
    </location>
</feature>
<gene>
    <name evidence="3" type="ORF">O3M35_011395</name>
</gene>
<dbReference type="SMART" id="SM00256">
    <property type="entry name" value="FBOX"/>
    <property type="match status" value="1"/>
</dbReference>
<keyword evidence="4" id="KW-1185">Reference proteome</keyword>
<dbReference type="AlphaFoldDB" id="A0AAW1CXY6"/>
<evidence type="ECO:0000313" key="4">
    <source>
        <dbReference type="Proteomes" id="UP001461498"/>
    </source>
</evidence>
<keyword evidence="1" id="KW-1133">Transmembrane helix</keyword>
<feature type="domain" description="F-box" evidence="2">
    <location>
        <begin position="4"/>
        <end position="55"/>
    </location>
</feature>
<dbReference type="PROSITE" id="PS50181">
    <property type="entry name" value="FBOX"/>
    <property type="match status" value="1"/>
</dbReference>
<dbReference type="InterPro" id="IPR001810">
    <property type="entry name" value="F-box_dom"/>
</dbReference>
<name>A0AAW1CXY6_9HEMI</name>
<sequence>MMNEMNISNLPVELKEYILTKLDGISLTRMRCVSKEWKNILDESNLLMFTKWKEVCERELGDLAIKSIMSNLEPKYFIHAKPDLWKISYKNWHQWYCIPEWNVKKSEIFKTSNCDITCIVNSGDWIIFSTRNYGSLNALNYVTKKPELCLYRGGNISNIRPYLISKDEPLLAGVAHDLLTFEFENLRRGELDLHTFHVNFAEELTGRNQIYYFENKEIKIEFTSEQSTITLSKKPGNEQRSIKVWDEWSIEYCWPDANLLLNEKGYYIVLDDEFNTLNSHPFCHSPVLHFKRRHLKVYFENCVIISVTTGHYYDHEMMVRARYKQAKYFPFLVASFHITSIICHGMMLIFGTDIGNIYVYRIRKMKDFLNLDLCSPTAVLEVDTEPIISITLKETIEKPILWAATSSTIYQINFL</sequence>
<dbReference type="Proteomes" id="UP001461498">
    <property type="component" value="Unassembled WGS sequence"/>
</dbReference>